<protein>
    <submittedName>
        <fullName evidence="1">Uncharacterized protein</fullName>
    </submittedName>
</protein>
<name>A0A8J4WC56_9STRA</name>
<dbReference type="AlphaFoldDB" id="A0A8J4WC56"/>
<gene>
    <name evidence="1" type="ORF">G195_000357</name>
</gene>
<comment type="caution">
    <text evidence="1">The sequence shown here is derived from an EMBL/GenBank/DDBJ whole genome shotgun (WGS) entry which is preliminary data.</text>
</comment>
<evidence type="ECO:0000313" key="2">
    <source>
        <dbReference type="Proteomes" id="UP000702964"/>
    </source>
</evidence>
<reference evidence="1" key="2">
    <citation type="submission" date="2020-02" db="EMBL/GenBank/DDBJ databases">
        <authorList>
            <person name="Studholme D.J."/>
        </authorList>
    </citation>
    <scope>NUCLEOTIDE SEQUENCE</scope>
    <source>
        <strain evidence="1">00238/432</strain>
    </source>
</reference>
<proteinExistence type="predicted"/>
<sequence>MGRGIVAAVDFYSHAAKIFCRNIFPSNYYGHDSRHTFSAISDGTCAFGSGEEMESFTLVHGIGSRLVAFWNICIRILSSQERLDVRIDEKNNNSRRPTPDVIRTGRLLFLCKIFFGKSVFGKVYIIYFTVPVSRSDCRLTPISPEASDTGA</sequence>
<reference evidence="1" key="1">
    <citation type="journal article" date="2015" name="Genom Data">
        <title>Draft genome sequences of Phytophthora kernoviae and Phytophthora ramorum lineage EU2 from Scotland.</title>
        <authorList>
            <person name="Sambles C."/>
            <person name="Schlenzig A."/>
            <person name="O'Neill P."/>
            <person name="Grant M."/>
            <person name="Studholme D.J."/>
        </authorList>
    </citation>
    <scope>NUCLEOTIDE SEQUENCE</scope>
    <source>
        <strain evidence="1">00238/432</strain>
    </source>
</reference>
<accession>A0A8J4WC56</accession>
<organism evidence="1 2">
    <name type="scientific">Phytophthora kernoviae 00238/432</name>
    <dbReference type="NCBI Taxonomy" id="1284355"/>
    <lineage>
        <taxon>Eukaryota</taxon>
        <taxon>Sar</taxon>
        <taxon>Stramenopiles</taxon>
        <taxon>Oomycota</taxon>
        <taxon>Peronosporomycetes</taxon>
        <taxon>Peronosporales</taxon>
        <taxon>Peronosporaceae</taxon>
        <taxon>Phytophthora</taxon>
    </lineage>
</organism>
<dbReference type="Proteomes" id="UP000702964">
    <property type="component" value="Unassembled WGS sequence"/>
</dbReference>
<evidence type="ECO:0000313" key="1">
    <source>
        <dbReference type="EMBL" id="KAF4326240.1"/>
    </source>
</evidence>
<dbReference type="EMBL" id="AOFI03000001">
    <property type="protein sequence ID" value="KAF4326240.1"/>
    <property type="molecule type" value="Genomic_DNA"/>
</dbReference>